<dbReference type="AlphaFoldDB" id="A0A160PP37"/>
<dbReference type="InterPro" id="IPR017495">
    <property type="entry name" value="PuhC"/>
</dbReference>
<accession>A0A160PP37</accession>
<gene>
    <name evidence="1" type="ORF">MPPM_5325</name>
</gene>
<evidence type="ECO:0000313" key="1">
    <source>
        <dbReference type="EMBL" id="BAU93930.1"/>
    </source>
</evidence>
<sequence length="156" mass="16730">MPVELNFRRPPQKPPSQRPALLAVASLLAVSLLAVALGRGQEKEPEEQPSRPVQTLAFHAEDLPDGGIDLRAAGDGRLVARIEPGQDGFIRGTLRGLAQARQREGLGREPPFTLTRFDNGTLSLEDGATGRHVALLAFGPSNAKAFARLLPGTELR</sequence>
<protein>
    <submittedName>
        <fullName evidence="1">Photosynthetic complex assembly protein</fullName>
    </submittedName>
</protein>
<dbReference type="NCBIfam" id="TIGR03054">
    <property type="entry name" value="photo_alph_chp1"/>
    <property type="match status" value="1"/>
</dbReference>
<dbReference type="Proteomes" id="UP000218288">
    <property type="component" value="Chromosome"/>
</dbReference>
<reference evidence="1 2" key="1">
    <citation type="journal article" date="2016" name="Genome Announc.">
        <title>Complete Genome Sequence of Methylobacterium populi P-1M, Isolated from Pink-Pigmented Household Biofilm.</title>
        <authorList>
            <person name="Morohoshi T."/>
            <person name="Ikeda T."/>
        </authorList>
    </citation>
    <scope>NUCLEOTIDE SEQUENCE [LARGE SCALE GENOMIC DNA]</scope>
    <source>
        <strain evidence="1 2">P-1M</strain>
    </source>
</reference>
<organism evidence="1 2">
    <name type="scientific">Methylorubrum populi</name>
    <dbReference type="NCBI Taxonomy" id="223967"/>
    <lineage>
        <taxon>Bacteria</taxon>
        <taxon>Pseudomonadati</taxon>
        <taxon>Pseudomonadota</taxon>
        <taxon>Alphaproteobacteria</taxon>
        <taxon>Hyphomicrobiales</taxon>
        <taxon>Methylobacteriaceae</taxon>
        <taxon>Methylorubrum</taxon>
    </lineage>
</organism>
<evidence type="ECO:0000313" key="2">
    <source>
        <dbReference type="Proteomes" id="UP000218288"/>
    </source>
</evidence>
<dbReference type="EMBL" id="AP014809">
    <property type="protein sequence ID" value="BAU93930.1"/>
    <property type="molecule type" value="Genomic_DNA"/>
</dbReference>
<proteinExistence type="predicted"/>
<dbReference type="OrthoDB" id="7848123at2"/>
<name>A0A160PP37_9HYPH</name>
<dbReference type="RefSeq" id="WP_096487582.1">
    <property type="nucleotide sequence ID" value="NZ_AP014809.1"/>
</dbReference>